<dbReference type="HOGENOM" id="CLU_1352944_0_0_0"/>
<dbReference type="EMBL" id="CP007139">
    <property type="protein sequence ID" value="AIE84559.1"/>
    <property type="molecule type" value="Genomic_DNA"/>
</dbReference>
<dbReference type="AlphaFoldDB" id="A0A068NSK4"/>
<sequence>MTHAQTPAERVAVLPWCLKGGTESAVKTARETITTLFEKTKHEVLSPAAVQVAWETDLKLAPIPTELKDDEDFPAMPSAKDLLALGKKLHVDWVCAGRAKWHTKSVWVSLGPKTKADCTVDCMIIDVKKEEVALDAKNVKADSTRVEKGLETAGALLVSMGFTALSGGPKTPHQQRAARQAIGLAFEPWLKTTQAASKKIGD</sequence>
<dbReference type="Proteomes" id="UP000027982">
    <property type="component" value="Chromosome"/>
</dbReference>
<keyword evidence="2" id="KW-1185">Reference proteome</keyword>
<dbReference type="KEGG" id="fgi:OP10G_1191"/>
<protein>
    <submittedName>
        <fullName evidence="1">Uncharacterized protein</fullName>
    </submittedName>
</protein>
<proteinExistence type="predicted"/>
<organism evidence="1 2">
    <name type="scientific">Fimbriimonas ginsengisoli Gsoil 348</name>
    <dbReference type="NCBI Taxonomy" id="661478"/>
    <lineage>
        <taxon>Bacteria</taxon>
        <taxon>Bacillati</taxon>
        <taxon>Armatimonadota</taxon>
        <taxon>Fimbriimonadia</taxon>
        <taxon>Fimbriimonadales</taxon>
        <taxon>Fimbriimonadaceae</taxon>
        <taxon>Fimbriimonas</taxon>
    </lineage>
</organism>
<accession>A0A068NSK4</accession>
<evidence type="ECO:0000313" key="1">
    <source>
        <dbReference type="EMBL" id="AIE84559.1"/>
    </source>
</evidence>
<name>A0A068NSK4_FIMGI</name>
<evidence type="ECO:0000313" key="2">
    <source>
        <dbReference type="Proteomes" id="UP000027982"/>
    </source>
</evidence>
<dbReference type="OrthoDB" id="9987937at2"/>
<reference evidence="1 2" key="1">
    <citation type="journal article" date="2014" name="PLoS ONE">
        <title>The first complete genome sequence of the class fimbriimonadia in the phylum armatimonadetes.</title>
        <authorList>
            <person name="Hu Z.Y."/>
            <person name="Wang Y.Z."/>
            <person name="Im W.T."/>
            <person name="Wang S.Y."/>
            <person name="Zhao G.P."/>
            <person name="Zheng H.J."/>
            <person name="Quan Z.X."/>
        </authorList>
    </citation>
    <scope>NUCLEOTIDE SEQUENCE [LARGE SCALE GENOMIC DNA]</scope>
    <source>
        <strain evidence="1">Gsoil 348</strain>
    </source>
</reference>
<gene>
    <name evidence="1" type="ORF">OP10G_1191</name>
</gene>